<protein>
    <submittedName>
        <fullName evidence="3">Sodium:proton antiporter</fullName>
    </submittedName>
</protein>
<keyword evidence="2" id="KW-0812">Transmembrane</keyword>
<keyword evidence="2" id="KW-1133">Transmembrane helix</keyword>
<dbReference type="Pfam" id="PF01899">
    <property type="entry name" value="MNHE"/>
    <property type="match status" value="1"/>
</dbReference>
<feature type="region of interest" description="Disordered" evidence="1">
    <location>
        <begin position="15"/>
        <end position="63"/>
    </location>
</feature>
<dbReference type="Proteomes" id="UP000438983">
    <property type="component" value="Chromosome"/>
</dbReference>
<evidence type="ECO:0000256" key="2">
    <source>
        <dbReference type="SAM" id="Phobius"/>
    </source>
</evidence>
<evidence type="ECO:0000313" key="3">
    <source>
        <dbReference type="EMBL" id="QGZ29456.1"/>
    </source>
</evidence>
<dbReference type="AlphaFoldDB" id="A0A6I6LM68"/>
<proteinExistence type="predicted"/>
<reference evidence="3 4" key="1">
    <citation type="submission" date="2019-12" db="EMBL/GenBank/DDBJ databases">
        <title>Complete genome sequence of Pseudomonas stutzeri.</title>
        <authorList>
            <person name="Lim S.R."/>
            <person name="Kim J.H."/>
        </authorList>
    </citation>
    <scope>NUCLEOTIDE SEQUENCE [LARGE SCALE GENOMIC DNA]</scope>
    <source>
        <strain evidence="3 4">PM101005</strain>
    </source>
</reference>
<name>A0A6I6LM68_STUST</name>
<evidence type="ECO:0000313" key="4">
    <source>
        <dbReference type="Proteomes" id="UP000438983"/>
    </source>
</evidence>
<feature type="compositionally biased region" description="Basic and acidic residues" evidence="1">
    <location>
        <begin position="45"/>
        <end position="56"/>
    </location>
</feature>
<gene>
    <name evidence="3" type="ORF">GQA94_04985</name>
</gene>
<dbReference type="OrthoDB" id="7852837at2"/>
<keyword evidence="2" id="KW-0472">Membrane</keyword>
<evidence type="ECO:0000256" key="1">
    <source>
        <dbReference type="SAM" id="MobiDB-lite"/>
    </source>
</evidence>
<dbReference type="GO" id="GO:0016020">
    <property type="term" value="C:membrane"/>
    <property type="evidence" value="ECO:0007669"/>
    <property type="project" value="InterPro"/>
</dbReference>
<dbReference type="EMBL" id="CP046902">
    <property type="protein sequence ID" value="QGZ29456.1"/>
    <property type="molecule type" value="Genomic_DNA"/>
</dbReference>
<feature type="transmembrane region" description="Helical" evidence="2">
    <location>
        <begin position="92"/>
        <end position="111"/>
    </location>
</feature>
<accession>A0A6I6LM68</accession>
<organism evidence="3 4">
    <name type="scientific">Stutzerimonas stutzeri</name>
    <name type="common">Pseudomonas stutzeri</name>
    <dbReference type="NCBI Taxonomy" id="316"/>
    <lineage>
        <taxon>Bacteria</taxon>
        <taxon>Pseudomonadati</taxon>
        <taxon>Pseudomonadota</taxon>
        <taxon>Gammaproteobacteria</taxon>
        <taxon>Pseudomonadales</taxon>
        <taxon>Pseudomonadaceae</taxon>
        <taxon>Stutzerimonas</taxon>
    </lineage>
</organism>
<dbReference type="GO" id="GO:0008324">
    <property type="term" value="F:monoatomic cation transmembrane transporter activity"/>
    <property type="evidence" value="ECO:0007669"/>
    <property type="project" value="InterPro"/>
</dbReference>
<dbReference type="InterPro" id="IPR002758">
    <property type="entry name" value="Cation_antiport_E"/>
</dbReference>
<sequence>MPLCGHEGSSCNAAKARRASLQRPRSGCPRRWPPARTSRPPIRWKQADLDDPREQGDAVTTDTGSHRRWLDGLAWSLFYAAIWALFTRGSGWTLGLPSVLLAAGLSLWLGLRPWRLSWRRLPGFVWFFLSRMAFGAWDVAVRAMLPGPSLQPVWVDYRMRCQSPRVRLLLSAMVGLLPGTLSSRIDGDCMRLHVLDERQPWHATVIDLEARLARLLDGRGEP</sequence>